<accession>A0A939F4T5</accession>
<feature type="compositionally biased region" description="Basic and acidic residues" evidence="1">
    <location>
        <begin position="338"/>
        <end position="360"/>
    </location>
</feature>
<reference evidence="3" key="1">
    <citation type="submission" date="2021-03" db="EMBL/GenBank/DDBJ databases">
        <title>Streptomyces poriferae sp. nov., a novel marine sponge-derived Actinobacteria species with anti-MRSA activity.</title>
        <authorList>
            <person name="Sandoval-Powers M."/>
            <person name="Kralova S."/>
            <person name="Nguyen G.-S."/>
            <person name="Fawwal D."/>
            <person name="Degnes K."/>
            <person name="Klinkenberg G."/>
            <person name="Sletta H."/>
            <person name="Wentzel A."/>
            <person name="Liles M.R."/>
        </authorList>
    </citation>
    <scope>NUCLEOTIDE SEQUENCE</scope>
    <source>
        <strain evidence="3">DSM 41794</strain>
    </source>
</reference>
<organism evidence="3 4">
    <name type="scientific">Streptomyces beijiangensis</name>
    <dbReference type="NCBI Taxonomy" id="163361"/>
    <lineage>
        <taxon>Bacteria</taxon>
        <taxon>Bacillati</taxon>
        <taxon>Actinomycetota</taxon>
        <taxon>Actinomycetes</taxon>
        <taxon>Kitasatosporales</taxon>
        <taxon>Streptomycetaceae</taxon>
        <taxon>Streptomyces</taxon>
    </lineage>
</organism>
<feature type="transmembrane region" description="Helical" evidence="2">
    <location>
        <begin position="31"/>
        <end position="52"/>
    </location>
</feature>
<gene>
    <name evidence="3" type="ORF">J0695_08740</name>
</gene>
<evidence type="ECO:0000313" key="3">
    <source>
        <dbReference type="EMBL" id="MBO0511901.1"/>
    </source>
</evidence>
<sequence>MSSGQKTVTAFLTLISALLFVILGICGSWPPWIWAALGAVLIAAPVVAVYVAGQRKDPFPTELLREPDLPIPPLERRELRITDVLLPSVSEDYDFLFSATIRWCPVPVPTGSAPINASGLAVDAVLERARQVTAVRKPSRSSLVQHELNGVLGVMADDATGRVEALALDVTLTLSDQDRDRLAKLAAVRKDEAVWEHERKYEQSRRTYLGDDVLKNTGSAMVWWLHRNDDQVDKAVKDLGLLAQLTSAANNQDIDERYRHLIEGPPEHGPDDPSAGGPAFSPGLDGPPRPPGAASLYPPSGTGPGAAFFWLLHTVGVSPDDPVATLLADQVTDLLGHVEGDPAAEIRERFSPRPPEREGKGTGPTAAPPPPESLFPQ</sequence>
<evidence type="ECO:0000313" key="4">
    <source>
        <dbReference type="Proteomes" id="UP000664167"/>
    </source>
</evidence>
<keyword evidence="4" id="KW-1185">Reference proteome</keyword>
<feature type="compositionally biased region" description="Pro residues" evidence="1">
    <location>
        <begin position="366"/>
        <end position="377"/>
    </location>
</feature>
<keyword evidence="2" id="KW-1133">Transmembrane helix</keyword>
<feature type="transmembrane region" description="Helical" evidence="2">
    <location>
        <begin position="7"/>
        <end position="25"/>
    </location>
</feature>
<evidence type="ECO:0000256" key="1">
    <source>
        <dbReference type="SAM" id="MobiDB-lite"/>
    </source>
</evidence>
<dbReference type="Proteomes" id="UP000664167">
    <property type="component" value="Unassembled WGS sequence"/>
</dbReference>
<dbReference type="RefSeq" id="WP_206961304.1">
    <property type="nucleotide sequence ID" value="NZ_BAAAJJ010000005.1"/>
</dbReference>
<feature type="compositionally biased region" description="Basic and acidic residues" evidence="1">
    <location>
        <begin position="261"/>
        <end position="271"/>
    </location>
</feature>
<name>A0A939F4T5_9ACTN</name>
<dbReference type="AlphaFoldDB" id="A0A939F4T5"/>
<proteinExistence type="predicted"/>
<keyword evidence="2" id="KW-0472">Membrane</keyword>
<feature type="region of interest" description="Disordered" evidence="1">
    <location>
        <begin position="338"/>
        <end position="377"/>
    </location>
</feature>
<comment type="caution">
    <text evidence="3">The sequence shown here is derived from an EMBL/GenBank/DDBJ whole genome shotgun (WGS) entry which is preliminary data.</text>
</comment>
<dbReference type="EMBL" id="JAFLRJ010000075">
    <property type="protein sequence ID" value="MBO0511901.1"/>
    <property type="molecule type" value="Genomic_DNA"/>
</dbReference>
<protein>
    <submittedName>
        <fullName evidence="3">Uncharacterized protein</fullName>
    </submittedName>
</protein>
<feature type="region of interest" description="Disordered" evidence="1">
    <location>
        <begin position="261"/>
        <end position="299"/>
    </location>
</feature>
<keyword evidence="2" id="KW-0812">Transmembrane</keyword>
<evidence type="ECO:0000256" key="2">
    <source>
        <dbReference type="SAM" id="Phobius"/>
    </source>
</evidence>